<comment type="caution">
    <text evidence="1">The sequence shown here is derived from an EMBL/GenBank/DDBJ whole genome shotgun (WGS) entry which is preliminary data.</text>
</comment>
<dbReference type="Proteomes" id="UP000729402">
    <property type="component" value="Unassembled WGS sequence"/>
</dbReference>
<reference evidence="1" key="2">
    <citation type="submission" date="2021-02" db="EMBL/GenBank/DDBJ databases">
        <authorList>
            <person name="Kimball J.A."/>
            <person name="Haas M.W."/>
            <person name="Macchietto M."/>
            <person name="Kono T."/>
            <person name="Duquette J."/>
            <person name="Shao M."/>
        </authorList>
    </citation>
    <scope>NUCLEOTIDE SEQUENCE</scope>
    <source>
        <tissue evidence="1">Fresh leaf tissue</tissue>
    </source>
</reference>
<proteinExistence type="predicted"/>
<sequence>MLLRNCCKAAGLGRSTGESHSRLACSSCHTGGAHARKLTTVLKTRAVQKKLPNTAVEREQHWRLVQRAVLPTPSNAISCR</sequence>
<evidence type="ECO:0000313" key="1">
    <source>
        <dbReference type="EMBL" id="KAG8081442.1"/>
    </source>
</evidence>
<reference evidence="1" key="1">
    <citation type="journal article" date="2021" name="bioRxiv">
        <title>Whole Genome Assembly and Annotation of Northern Wild Rice, Zizania palustris L., Supports a Whole Genome Duplication in the Zizania Genus.</title>
        <authorList>
            <person name="Haas M."/>
            <person name="Kono T."/>
            <person name="Macchietto M."/>
            <person name="Millas R."/>
            <person name="McGilp L."/>
            <person name="Shao M."/>
            <person name="Duquette J."/>
            <person name="Hirsch C.N."/>
            <person name="Kimball J."/>
        </authorList>
    </citation>
    <scope>NUCLEOTIDE SEQUENCE</scope>
    <source>
        <tissue evidence="1">Fresh leaf tissue</tissue>
    </source>
</reference>
<evidence type="ECO:0000313" key="2">
    <source>
        <dbReference type="Proteomes" id="UP000729402"/>
    </source>
</evidence>
<dbReference type="AlphaFoldDB" id="A0A8J5TAH5"/>
<keyword evidence="2" id="KW-1185">Reference proteome</keyword>
<protein>
    <submittedName>
        <fullName evidence="1">Uncharacterized protein</fullName>
    </submittedName>
</protein>
<dbReference type="EMBL" id="JAAALK010000282">
    <property type="protein sequence ID" value="KAG8081442.1"/>
    <property type="molecule type" value="Genomic_DNA"/>
</dbReference>
<organism evidence="1 2">
    <name type="scientific">Zizania palustris</name>
    <name type="common">Northern wild rice</name>
    <dbReference type="NCBI Taxonomy" id="103762"/>
    <lineage>
        <taxon>Eukaryota</taxon>
        <taxon>Viridiplantae</taxon>
        <taxon>Streptophyta</taxon>
        <taxon>Embryophyta</taxon>
        <taxon>Tracheophyta</taxon>
        <taxon>Spermatophyta</taxon>
        <taxon>Magnoliopsida</taxon>
        <taxon>Liliopsida</taxon>
        <taxon>Poales</taxon>
        <taxon>Poaceae</taxon>
        <taxon>BOP clade</taxon>
        <taxon>Oryzoideae</taxon>
        <taxon>Oryzeae</taxon>
        <taxon>Zizaniinae</taxon>
        <taxon>Zizania</taxon>
    </lineage>
</organism>
<name>A0A8J5TAH5_ZIZPA</name>
<accession>A0A8J5TAH5</accession>
<gene>
    <name evidence="1" type="ORF">GUJ93_ZPchr0007g3240</name>
</gene>